<dbReference type="Proteomes" id="UP000070444">
    <property type="component" value="Unassembled WGS sequence"/>
</dbReference>
<dbReference type="InterPro" id="IPR051025">
    <property type="entry name" value="RhoGAP"/>
</dbReference>
<dbReference type="SUPFAM" id="SSF48350">
    <property type="entry name" value="GTPase activation domain, GAP"/>
    <property type="match status" value="1"/>
</dbReference>
<dbReference type="SMART" id="SM00324">
    <property type="entry name" value="RhoGAP"/>
    <property type="match status" value="1"/>
</dbReference>
<dbReference type="PANTHER" id="PTHR15228">
    <property type="entry name" value="SPERMATHECAL PHYSIOLOGY VARIANT"/>
    <property type="match status" value="1"/>
</dbReference>
<dbReference type="InterPro" id="IPR008936">
    <property type="entry name" value="Rho_GTPase_activation_prot"/>
</dbReference>
<evidence type="ECO:0000256" key="2">
    <source>
        <dbReference type="PROSITE-ProRule" id="PRU01077"/>
    </source>
</evidence>
<feature type="compositionally biased region" description="Basic and acidic residues" evidence="3">
    <location>
        <begin position="798"/>
        <end position="810"/>
    </location>
</feature>
<dbReference type="InterPro" id="IPR031160">
    <property type="entry name" value="F_BAR_dom"/>
</dbReference>
<dbReference type="InterPro" id="IPR001060">
    <property type="entry name" value="FCH_dom"/>
</dbReference>
<dbReference type="Pfam" id="PF00620">
    <property type="entry name" value="RhoGAP"/>
    <property type="match status" value="1"/>
</dbReference>
<evidence type="ECO:0000256" key="1">
    <source>
        <dbReference type="ARBA" id="ARBA00022468"/>
    </source>
</evidence>
<dbReference type="CDD" id="cd00159">
    <property type="entry name" value="RhoGAP"/>
    <property type="match status" value="1"/>
</dbReference>
<dbReference type="PROSITE" id="PS50238">
    <property type="entry name" value="RHOGAP"/>
    <property type="match status" value="1"/>
</dbReference>
<dbReference type="PROSITE" id="PS51741">
    <property type="entry name" value="F_BAR"/>
    <property type="match status" value="1"/>
</dbReference>
<dbReference type="OrthoDB" id="437889at2759"/>
<keyword evidence="7" id="KW-1185">Reference proteome</keyword>
<keyword evidence="2" id="KW-0175">Coiled coil</keyword>
<feature type="compositionally biased region" description="Basic and acidic residues" evidence="3">
    <location>
        <begin position="91"/>
        <end position="103"/>
    </location>
</feature>
<dbReference type="GO" id="GO:0005096">
    <property type="term" value="F:GTPase activator activity"/>
    <property type="evidence" value="ECO:0007669"/>
    <property type="project" value="UniProtKB-KW"/>
</dbReference>
<feature type="domain" description="Rho-GAP" evidence="4">
    <location>
        <begin position="504"/>
        <end position="697"/>
    </location>
</feature>
<feature type="compositionally biased region" description="Polar residues" evidence="3">
    <location>
        <begin position="21"/>
        <end position="41"/>
    </location>
</feature>
<dbReference type="InterPro" id="IPR000198">
    <property type="entry name" value="RhoGAP_dom"/>
</dbReference>
<feature type="domain" description="F-BAR" evidence="5">
    <location>
        <begin position="167"/>
        <end position="461"/>
    </location>
</feature>
<reference evidence="6 7" key="1">
    <citation type="journal article" date="2015" name="Genome Biol. Evol.">
        <title>Phylogenomic analyses indicate that early fungi evolved digesting cell walls of algal ancestors of land plants.</title>
        <authorList>
            <person name="Chang Y."/>
            <person name="Wang S."/>
            <person name="Sekimoto S."/>
            <person name="Aerts A.L."/>
            <person name="Choi C."/>
            <person name="Clum A."/>
            <person name="LaButti K.M."/>
            <person name="Lindquist E.A."/>
            <person name="Yee Ngan C."/>
            <person name="Ohm R.A."/>
            <person name="Salamov A.A."/>
            <person name="Grigoriev I.V."/>
            <person name="Spatafora J.W."/>
            <person name="Berbee M.L."/>
        </authorList>
    </citation>
    <scope>NUCLEOTIDE SEQUENCE [LARGE SCALE GENOMIC DNA]</scope>
    <source>
        <strain evidence="6 7">NRRL 28638</strain>
    </source>
</reference>
<feature type="region of interest" description="Disordered" evidence="3">
    <location>
        <begin position="1"/>
        <end position="103"/>
    </location>
</feature>
<protein>
    <submittedName>
        <fullName evidence="6">RhoGAP-domain-containing protein</fullName>
    </submittedName>
</protein>
<evidence type="ECO:0000256" key="3">
    <source>
        <dbReference type="SAM" id="MobiDB-lite"/>
    </source>
</evidence>
<feature type="compositionally biased region" description="Basic and acidic residues" evidence="3">
    <location>
        <begin position="1"/>
        <end position="16"/>
    </location>
</feature>
<dbReference type="Gene3D" id="1.20.1270.60">
    <property type="entry name" value="Arfaptin homology (AH) domain/BAR domain"/>
    <property type="match status" value="1"/>
</dbReference>
<dbReference type="InterPro" id="IPR027267">
    <property type="entry name" value="AH/BAR_dom_sf"/>
</dbReference>
<feature type="region of interest" description="Disordered" evidence="3">
    <location>
        <begin position="772"/>
        <end position="810"/>
    </location>
</feature>
<dbReference type="STRING" id="796925.A0A137PGH0"/>
<dbReference type="SUPFAM" id="SSF103657">
    <property type="entry name" value="BAR/IMD domain-like"/>
    <property type="match status" value="1"/>
</dbReference>
<keyword evidence="1" id="KW-0343">GTPase activation</keyword>
<sequence>MTADENSKISPIKEEVANGEVNETTQATSPKVTELSTSPNSFEEDKPPVLPKDEFTPSPLSRSKPALPRKSSKRSPPQLPRRRASSLKSEGSAEERLRSIDDTKISPTAVNSVLPEIANPSVISTTGDLPILQELTNNNSNNSITSANTLSVPETNARKSLDNMSRTSFSQEFISQLSELECGTDPILERNRLSVNTIRLISKFLKRKAFLEEEHAKQVSKTIQQTLKEMEKEEVYEGAFTIGFRQILEYHDNLARNRLKFALDTNHIADELNNISKDKERTRKALKEQQIRDHKRLVDAEIGLEKSYNRYINTSDAWDQSVVLKHNGGRVSPDAGGHSTLLNHVPKQVATTFGLFNKPKSLDQLIKQEEECKARAMISKDQYSIQLFHLNSVKKEYYQKLLPALIRDSLDNINQCDYWAQFYLSTYSHNYQALLQQEVALMGSSPDGLDGAIVKIQPIEDTQVFLNSLLTKYKSVNMEPIQMQEYQHSSAAQTALSSRAIFGVDLRGQLARDRVKVPIIITKCAEFIEKIGIEFEGIYRVSGATTKIQKLKSLFDHDASKVDLEKIDYAYDISNVAGVLKLYLRELPEPLIPVSILEQFMPLMPIEGDDPPQLQKFQTLLVQLPIHSYETIKYLILHLTKVMARSDVNKMTASNLAIVFGPTLFSPPSQDNSDAVSNMTSQCQATLIMIKYSDKLFERSPTLPERTIAVPDHLGKLKYQSFDEQSTSGLKISPTEFVVNKDGVKESVQSPEEEIDEIPLVISGPVLPNTLDNGSERISLDLPSTSNNEQLVDSNQQLKKEDNANEPPHD</sequence>
<evidence type="ECO:0000313" key="6">
    <source>
        <dbReference type="EMBL" id="KXN74094.1"/>
    </source>
</evidence>
<dbReference type="AlphaFoldDB" id="A0A137PGH0"/>
<feature type="compositionally biased region" description="Polar residues" evidence="3">
    <location>
        <begin position="782"/>
        <end position="797"/>
    </location>
</feature>
<dbReference type="GO" id="GO:0007165">
    <property type="term" value="P:signal transduction"/>
    <property type="evidence" value="ECO:0007669"/>
    <property type="project" value="InterPro"/>
</dbReference>
<name>A0A137PGH0_CONC2</name>
<dbReference type="EMBL" id="KQ964427">
    <property type="protein sequence ID" value="KXN74094.1"/>
    <property type="molecule type" value="Genomic_DNA"/>
</dbReference>
<dbReference type="OMA" id="ECKARAM"/>
<accession>A0A137PGH0</accession>
<evidence type="ECO:0000313" key="7">
    <source>
        <dbReference type="Proteomes" id="UP000070444"/>
    </source>
</evidence>
<evidence type="ECO:0000259" key="4">
    <source>
        <dbReference type="PROSITE" id="PS50238"/>
    </source>
</evidence>
<dbReference type="PANTHER" id="PTHR15228:SF25">
    <property type="entry name" value="F-BAR DOMAIN-CONTAINING PROTEIN"/>
    <property type="match status" value="1"/>
</dbReference>
<feature type="compositionally biased region" description="Basic and acidic residues" evidence="3">
    <location>
        <begin position="43"/>
        <end position="55"/>
    </location>
</feature>
<evidence type="ECO:0000259" key="5">
    <source>
        <dbReference type="PROSITE" id="PS51741"/>
    </source>
</evidence>
<dbReference type="Pfam" id="PF00611">
    <property type="entry name" value="FCH"/>
    <property type="match status" value="1"/>
</dbReference>
<gene>
    <name evidence="6" type="ORF">CONCODRAFT_46079</name>
</gene>
<organism evidence="6 7">
    <name type="scientific">Conidiobolus coronatus (strain ATCC 28846 / CBS 209.66 / NRRL 28638)</name>
    <name type="common">Delacroixia coronata</name>
    <dbReference type="NCBI Taxonomy" id="796925"/>
    <lineage>
        <taxon>Eukaryota</taxon>
        <taxon>Fungi</taxon>
        <taxon>Fungi incertae sedis</taxon>
        <taxon>Zoopagomycota</taxon>
        <taxon>Entomophthoromycotina</taxon>
        <taxon>Entomophthoromycetes</taxon>
        <taxon>Entomophthorales</taxon>
        <taxon>Ancylistaceae</taxon>
        <taxon>Conidiobolus</taxon>
    </lineage>
</organism>
<proteinExistence type="predicted"/>
<dbReference type="Gene3D" id="1.10.555.10">
    <property type="entry name" value="Rho GTPase activation protein"/>
    <property type="match status" value="1"/>
</dbReference>